<dbReference type="PATRIC" id="fig|1123269.5.peg.4881"/>
<dbReference type="SUPFAM" id="SSF47413">
    <property type="entry name" value="lambda repressor-like DNA-binding domains"/>
    <property type="match status" value="1"/>
</dbReference>
<reference evidence="2 3" key="1">
    <citation type="submission" date="2013-07" db="EMBL/GenBank/DDBJ databases">
        <title>Completed genome of Sphingomonas sanxanigenens NX02.</title>
        <authorList>
            <person name="Ma T."/>
            <person name="Huang H."/>
            <person name="Wu M."/>
            <person name="Li X."/>
            <person name="Li G."/>
        </authorList>
    </citation>
    <scope>NUCLEOTIDE SEQUENCE [LARGE SCALE GENOMIC DNA]</scope>
    <source>
        <strain evidence="2 3">NX02</strain>
    </source>
</reference>
<dbReference type="InterPro" id="IPR001387">
    <property type="entry name" value="Cro/C1-type_HTH"/>
</dbReference>
<dbReference type="EMBL" id="CP006644">
    <property type="protein sequence ID" value="AHE56587.1"/>
    <property type="molecule type" value="Genomic_DNA"/>
</dbReference>
<dbReference type="Proteomes" id="UP000018851">
    <property type="component" value="Chromosome"/>
</dbReference>
<keyword evidence="3" id="KW-1185">Reference proteome</keyword>
<organism evidence="2 3">
    <name type="scientific">Sphingomonas sanxanigenens DSM 19645 = NX02</name>
    <dbReference type="NCBI Taxonomy" id="1123269"/>
    <lineage>
        <taxon>Bacteria</taxon>
        <taxon>Pseudomonadati</taxon>
        <taxon>Pseudomonadota</taxon>
        <taxon>Alphaproteobacteria</taxon>
        <taxon>Sphingomonadales</taxon>
        <taxon>Sphingomonadaceae</taxon>
        <taxon>Sphingomonas</taxon>
    </lineage>
</organism>
<dbReference type="HOGENOM" id="CLU_101357_0_0_5"/>
<dbReference type="CDD" id="cd00093">
    <property type="entry name" value="HTH_XRE"/>
    <property type="match status" value="1"/>
</dbReference>
<dbReference type="AlphaFoldDB" id="W0AJ66"/>
<dbReference type="GO" id="GO:0003677">
    <property type="term" value="F:DNA binding"/>
    <property type="evidence" value="ECO:0007669"/>
    <property type="project" value="InterPro"/>
</dbReference>
<dbReference type="InterPro" id="IPR010982">
    <property type="entry name" value="Lambda_DNA-bd_dom_sf"/>
</dbReference>
<sequence length="192" mass="20872">MSPPFVQQEVTPRMMAMGPALRRWRALHRVKQAHAAELFGVAQSTISRWEAGTQAMEPAEHAKVAAVVAARLDAAADRVLAHLVSESPRPVHLVCDLTHRLLALSPSRAAGFGCSPETLIGRSLWRFATDPLRAMEARLADLGWHDGPGPAPVEFQTGANRSTLVPVRHSLCRWTRILLSDGAAARIVETLA</sequence>
<dbReference type="STRING" id="1123269.NX02_24900"/>
<dbReference type="KEGG" id="ssan:NX02_24900"/>
<feature type="domain" description="HTH cro/C1-type" evidence="1">
    <location>
        <begin position="21"/>
        <end position="52"/>
    </location>
</feature>
<gene>
    <name evidence="2" type="ORF">NX02_24900</name>
</gene>
<dbReference type="Gene3D" id="1.10.260.40">
    <property type="entry name" value="lambda repressor-like DNA-binding domains"/>
    <property type="match status" value="1"/>
</dbReference>
<evidence type="ECO:0000313" key="3">
    <source>
        <dbReference type="Proteomes" id="UP000018851"/>
    </source>
</evidence>
<name>W0AJ66_9SPHN</name>
<evidence type="ECO:0000313" key="2">
    <source>
        <dbReference type="EMBL" id="AHE56587.1"/>
    </source>
</evidence>
<evidence type="ECO:0000259" key="1">
    <source>
        <dbReference type="PROSITE" id="PS50943"/>
    </source>
</evidence>
<dbReference type="PROSITE" id="PS50943">
    <property type="entry name" value="HTH_CROC1"/>
    <property type="match status" value="1"/>
</dbReference>
<dbReference type="eggNOG" id="COG1709">
    <property type="taxonomic scope" value="Bacteria"/>
</dbReference>
<protein>
    <recommendedName>
        <fullName evidence="1">HTH cro/C1-type domain-containing protein</fullName>
    </recommendedName>
</protein>
<accession>W0AJ66</accession>
<dbReference type="SMART" id="SM00530">
    <property type="entry name" value="HTH_XRE"/>
    <property type="match status" value="1"/>
</dbReference>
<dbReference type="RefSeq" id="WP_211258249.1">
    <property type="nucleotide sequence ID" value="NZ_CP006644.1"/>
</dbReference>
<proteinExistence type="predicted"/>